<keyword evidence="1" id="KW-0472">Membrane</keyword>
<evidence type="ECO:0000256" key="1">
    <source>
        <dbReference type="SAM" id="Phobius"/>
    </source>
</evidence>
<protein>
    <recommendedName>
        <fullName evidence="4">TIGR02186 family protein</fullName>
    </recommendedName>
</protein>
<keyword evidence="1" id="KW-0812">Transmembrane</keyword>
<keyword evidence="1" id="KW-1133">Transmembrane helix</keyword>
<organism evidence="2 3">
    <name type="scientific">Aurantimonas manganoxydans (strain ATCC BAA-1229 / DSM 21871 / SI85-9A1)</name>
    <dbReference type="NCBI Taxonomy" id="287752"/>
    <lineage>
        <taxon>Bacteria</taxon>
        <taxon>Pseudomonadati</taxon>
        <taxon>Pseudomonadota</taxon>
        <taxon>Alphaproteobacteria</taxon>
        <taxon>Hyphomicrobiales</taxon>
        <taxon>Aurantimonadaceae</taxon>
        <taxon>Aurantimonas</taxon>
    </lineage>
</organism>
<dbReference type="EMBL" id="AAPJ01000002">
    <property type="protein sequence ID" value="EAS50497.1"/>
    <property type="molecule type" value="Genomic_DNA"/>
</dbReference>
<feature type="transmembrane region" description="Helical" evidence="1">
    <location>
        <begin position="272"/>
        <end position="294"/>
    </location>
</feature>
<evidence type="ECO:0008006" key="4">
    <source>
        <dbReference type="Google" id="ProtNLM"/>
    </source>
</evidence>
<dbReference type="Proteomes" id="UP000000321">
    <property type="component" value="Unassembled WGS sequence"/>
</dbReference>
<dbReference type="AlphaFoldDB" id="Q1YKM6"/>
<dbReference type="InterPro" id="IPR019088">
    <property type="entry name" value="CHP02186-rel_TM"/>
</dbReference>
<proteinExistence type="predicted"/>
<name>Q1YKM6_AURMS</name>
<dbReference type="BioCyc" id="AURANTIMONAS:SI859A1_00617-MONOMER"/>
<keyword evidence="3" id="KW-1185">Reference proteome</keyword>
<sequence>MRAVVSSLLGRCPRFAGRHLTGLAAACALMVTVPGPVAGQALETFEIGLSTDRIGITSDFSGTRLVIFGALDNADARILRQQRYDIVVSLVGPRQPVVVRKKERTLGLWINRGSETFDIAPASYALASTRPLSDITRESFRVSLSMGIDDLRLSTSEGGRSHVFPEPESLVISAPTDDAPALVPNRDEYATALRRIRRERGLYNQTIGSVEFVSATLFRADLQLPADLPVGNHTVRAFLFRNGVFIRQSSEPLLVIKTGFEAVVDDFARNYAFLYGLFAVALAIFMGWFGRVVFKRD</sequence>
<dbReference type="Pfam" id="PF09608">
    <property type="entry name" value="Alph_Pro_TM"/>
    <property type="match status" value="1"/>
</dbReference>
<evidence type="ECO:0000313" key="3">
    <source>
        <dbReference type="Proteomes" id="UP000000321"/>
    </source>
</evidence>
<gene>
    <name evidence="2" type="ORF">SI859A1_00617</name>
</gene>
<reference evidence="2 3" key="1">
    <citation type="journal article" date="2008" name="Appl. Environ. Microbiol.">
        <title>Genomic insights into Mn(II) oxidation by the marine alphaproteobacterium Aurantimonas sp. strain SI85-9A1.</title>
        <authorList>
            <person name="Dick G.J."/>
            <person name="Podell S."/>
            <person name="Johnson H.A."/>
            <person name="Rivera-Espinoza Y."/>
            <person name="Bernier-Latmani R."/>
            <person name="McCarthy J.K."/>
            <person name="Torpey J.W."/>
            <person name="Clement B.G."/>
            <person name="Gaasterland T."/>
            <person name="Tebo B.M."/>
        </authorList>
    </citation>
    <scope>NUCLEOTIDE SEQUENCE [LARGE SCALE GENOMIC DNA]</scope>
    <source>
        <strain evidence="2 3">SI85-9A1</strain>
    </source>
</reference>
<dbReference type="NCBIfam" id="TIGR02186">
    <property type="entry name" value="alph_Pro_TM"/>
    <property type="match status" value="1"/>
</dbReference>
<accession>Q1YKM6</accession>
<comment type="caution">
    <text evidence="2">The sequence shown here is derived from an EMBL/GenBank/DDBJ whole genome shotgun (WGS) entry which is preliminary data.</text>
</comment>
<evidence type="ECO:0000313" key="2">
    <source>
        <dbReference type="EMBL" id="EAS50497.1"/>
    </source>
</evidence>
<dbReference type="HOGENOM" id="CLU_068410_0_0_5"/>